<dbReference type="EMBL" id="LAZR01005893">
    <property type="protein sequence ID" value="KKM96352.1"/>
    <property type="molecule type" value="Genomic_DNA"/>
</dbReference>
<comment type="caution">
    <text evidence="1">The sequence shown here is derived from an EMBL/GenBank/DDBJ whole genome shotgun (WGS) entry which is preliminary data.</text>
</comment>
<name>A0A0F9PT84_9ZZZZ</name>
<accession>A0A0F9PT84</accession>
<proteinExistence type="predicted"/>
<reference evidence="1" key="1">
    <citation type="journal article" date="2015" name="Nature">
        <title>Complex archaea that bridge the gap between prokaryotes and eukaryotes.</title>
        <authorList>
            <person name="Spang A."/>
            <person name="Saw J.H."/>
            <person name="Jorgensen S.L."/>
            <person name="Zaremba-Niedzwiedzka K."/>
            <person name="Martijn J."/>
            <person name="Lind A.E."/>
            <person name="van Eijk R."/>
            <person name="Schleper C."/>
            <person name="Guy L."/>
            <person name="Ettema T.J."/>
        </authorList>
    </citation>
    <scope>NUCLEOTIDE SEQUENCE</scope>
</reference>
<gene>
    <name evidence="1" type="ORF">LCGC14_1178960</name>
</gene>
<organism evidence="1">
    <name type="scientific">marine sediment metagenome</name>
    <dbReference type="NCBI Taxonomy" id="412755"/>
    <lineage>
        <taxon>unclassified sequences</taxon>
        <taxon>metagenomes</taxon>
        <taxon>ecological metagenomes</taxon>
    </lineage>
</organism>
<sequence>MNRHATQGMTRSVIREKVQDLSTRLGARFRLSNAGVPMFLIDVDGVRHSAVYFKRHDNWAVFFPYREKTQTRVTLDDEDEVAEFLSSKGELTTPEEGAK</sequence>
<protein>
    <submittedName>
        <fullName evidence="1">Uncharacterized protein</fullName>
    </submittedName>
</protein>
<dbReference type="AlphaFoldDB" id="A0A0F9PT84"/>
<evidence type="ECO:0000313" key="1">
    <source>
        <dbReference type="EMBL" id="KKM96352.1"/>
    </source>
</evidence>